<organism evidence="1 2">
    <name type="scientific">Paludibaculum fermentans</name>
    <dbReference type="NCBI Taxonomy" id="1473598"/>
    <lineage>
        <taxon>Bacteria</taxon>
        <taxon>Pseudomonadati</taxon>
        <taxon>Acidobacteriota</taxon>
        <taxon>Terriglobia</taxon>
        <taxon>Bryobacterales</taxon>
        <taxon>Bryobacteraceae</taxon>
        <taxon>Paludibaculum</taxon>
    </lineage>
</organism>
<dbReference type="KEGG" id="pfer:IRI77_25230"/>
<protein>
    <submittedName>
        <fullName evidence="1">Uncharacterized protein</fullName>
    </submittedName>
</protein>
<dbReference type="EMBL" id="CP063849">
    <property type="protein sequence ID" value="QOY86096.1"/>
    <property type="molecule type" value="Genomic_DNA"/>
</dbReference>
<dbReference type="Proteomes" id="UP000593892">
    <property type="component" value="Chromosome"/>
</dbReference>
<keyword evidence="2" id="KW-1185">Reference proteome</keyword>
<reference evidence="1 2" key="1">
    <citation type="submission" date="2020-10" db="EMBL/GenBank/DDBJ databases">
        <title>Complete genome sequence of Paludibaculum fermentans P105T, a facultatively anaerobic acidobacterium capable of dissimilatory Fe(III) reduction.</title>
        <authorList>
            <person name="Dedysh S.N."/>
            <person name="Beletsky A.V."/>
            <person name="Kulichevskaya I.S."/>
            <person name="Mardanov A.V."/>
            <person name="Ravin N.V."/>
        </authorList>
    </citation>
    <scope>NUCLEOTIDE SEQUENCE [LARGE SCALE GENOMIC DNA]</scope>
    <source>
        <strain evidence="1 2">P105</strain>
    </source>
</reference>
<sequence length="200" mass="22803">MALPQQVRVKLSSEAAEYVALTPVVVQDLPFAELMQHVATASGTDATRVREILKRGTLVSGASRFRWEGWVCDEADAEAAVALLPKPEPRRRLDAACCRKATLASATSRIDVPREAAEPRRFLRRRSFWQCLLEASGEARYLTYSYRDRADHYRVELSAEACEQLKKDTDLLKFDGLKQQIRMREFDHIHWVVGREAVKD</sequence>
<dbReference type="AlphaFoldDB" id="A0A7S7NLZ9"/>
<accession>A0A7S7NLZ9</accession>
<proteinExistence type="predicted"/>
<evidence type="ECO:0000313" key="2">
    <source>
        <dbReference type="Proteomes" id="UP000593892"/>
    </source>
</evidence>
<name>A0A7S7NLZ9_PALFE</name>
<gene>
    <name evidence="1" type="ORF">IRI77_25230</name>
</gene>
<dbReference type="RefSeq" id="WP_194447765.1">
    <property type="nucleotide sequence ID" value="NZ_CP063849.1"/>
</dbReference>
<evidence type="ECO:0000313" key="1">
    <source>
        <dbReference type="EMBL" id="QOY86096.1"/>
    </source>
</evidence>